<dbReference type="InterPro" id="IPR050179">
    <property type="entry name" value="Trans_hexapeptide_repeat"/>
</dbReference>
<dbReference type="EMBL" id="JASNJD010000052">
    <property type="protein sequence ID" value="MDK3020974.1"/>
    <property type="molecule type" value="Genomic_DNA"/>
</dbReference>
<dbReference type="PANTHER" id="PTHR43300:SF11">
    <property type="entry name" value="ACETYLTRANSFERASE RV3034C-RELATED"/>
    <property type="match status" value="1"/>
</dbReference>
<comment type="caution">
    <text evidence="3">The sequence shown here is derived from an EMBL/GenBank/DDBJ whole genome shotgun (WGS) entry which is preliminary data.</text>
</comment>
<evidence type="ECO:0000256" key="2">
    <source>
        <dbReference type="SAM" id="MobiDB-lite"/>
    </source>
</evidence>
<organism evidence="3 4">
    <name type="scientific">Pseudodonghicola flavimaris</name>
    <dbReference type="NCBI Taxonomy" id="3050036"/>
    <lineage>
        <taxon>Bacteria</taxon>
        <taxon>Pseudomonadati</taxon>
        <taxon>Pseudomonadota</taxon>
        <taxon>Alphaproteobacteria</taxon>
        <taxon>Rhodobacterales</taxon>
        <taxon>Paracoccaceae</taxon>
        <taxon>Pseudodonghicola</taxon>
    </lineage>
</organism>
<comment type="similarity">
    <text evidence="1">Belongs to the transferase hexapeptide repeat family.</text>
</comment>
<protein>
    <recommendedName>
        <fullName evidence="5">Acyltransferase</fullName>
    </recommendedName>
</protein>
<accession>A0ABT7F8M2</accession>
<evidence type="ECO:0000313" key="4">
    <source>
        <dbReference type="Proteomes" id="UP001243757"/>
    </source>
</evidence>
<dbReference type="Proteomes" id="UP001243757">
    <property type="component" value="Unassembled WGS sequence"/>
</dbReference>
<proteinExistence type="inferred from homology"/>
<evidence type="ECO:0000256" key="1">
    <source>
        <dbReference type="ARBA" id="ARBA00007274"/>
    </source>
</evidence>
<dbReference type="Gene3D" id="2.160.10.10">
    <property type="entry name" value="Hexapeptide repeat proteins"/>
    <property type="match status" value="1"/>
</dbReference>
<gene>
    <name evidence="3" type="ORF">QO033_25160</name>
</gene>
<feature type="region of interest" description="Disordered" evidence="2">
    <location>
        <begin position="171"/>
        <end position="196"/>
    </location>
</feature>
<keyword evidence="4" id="KW-1185">Reference proteome</keyword>
<name>A0ABT7F8M2_9RHOB</name>
<evidence type="ECO:0000313" key="3">
    <source>
        <dbReference type="EMBL" id="MDK3020974.1"/>
    </source>
</evidence>
<dbReference type="PANTHER" id="PTHR43300">
    <property type="entry name" value="ACETYLTRANSFERASE"/>
    <property type="match status" value="1"/>
</dbReference>
<sequence length="196" mass="21309">MRDRAVDKTLPEHDVAALVPERMRGYFRDCRIFAHPEVLKKVVISTPPALAPRRNHRIVFSQPELNGRVNISLGPGSGEIRIDTRGPINLDLRMWRQSTLSIGAGTTMMPDVEIGFGSILAAGAILTSDMPEKTIFAGVPARQIRRNVTWSRQTHGFSEAETAAFGARFVPDTAGTASPTHASAGDRPGVRAGDEQ</sequence>
<dbReference type="InterPro" id="IPR011004">
    <property type="entry name" value="Trimer_LpxA-like_sf"/>
</dbReference>
<reference evidence="3 4" key="1">
    <citation type="submission" date="2023-05" db="EMBL/GenBank/DDBJ databases">
        <title>Pseudodonghicola sp. nov.</title>
        <authorList>
            <person name="Huang J."/>
        </authorList>
    </citation>
    <scope>NUCLEOTIDE SEQUENCE [LARGE SCALE GENOMIC DNA]</scope>
    <source>
        <strain evidence="3 4">IC7</strain>
    </source>
</reference>
<dbReference type="RefSeq" id="WP_284483432.1">
    <property type="nucleotide sequence ID" value="NZ_JASNJD010000052.1"/>
</dbReference>
<evidence type="ECO:0008006" key="5">
    <source>
        <dbReference type="Google" id="ProtNLM"/>
    </source>
</evidence>
<dbReference type="SUPFAM" id="SSF51161">
    <property type="entry name" value="Trimeric LpxA-like enzymes"/>
    <property type="match status" value="1"/>
</dbReference>